<organism evidence="3 4">
    <name type="scientific">Macrosiphum euphorbiae</name>
    <name type="common">potato aphid</name>
    <dbReference type="NCBI Taxonomy" id="13131"/>
    <lineage>
        <taxon>Eukaryota</taxon>
        <taxon>Metazoa</taxon>
        <taxon>Ecdysozoa</taxon>
        <taxon>Arthropoda</taxon>
        <taxon>Hexapoda</taxon>
        <taxon>Insecta</taxon>
        <taxon>Pterygota</taxon>
        <taxon>Neoptera</taxon>
        <taxon>Paraneoptera</taxon>
        <taxon>Hemiptera</taxon>
        <taxon>Sternorrhyncha</taxon>
        <taxon>Aphidomorpha</taxon>
        <taxon>Aphidoidea</taxon>
        <taxon>Aphididae</taxon>
        <taxon>Macrosiphini</taxon>
        <taxon>Macrosiphum</taxon>
    </lineage>
</organism>
<dbReference type="PROSITE" id="PS51029">
    <property type="entry name" value="MADF"/>
    <property type="match status" value="1"/>
</dbReference>
<evidence type="ECO:0000313" key="3">
    <source>
        <dbReference type="EMBL" id="CAI6346596.1"/>
    </source>
</evidence>
<comment type="caution">
    <text evidence="3">The sequence shown here is derived from an EMBL/GenBank/DDBJ whole genome shotgun (WGS) entry which is preliminary data.</text>
</comment>
<evidence type="ECO:0000313" key="4">
    <source>
        <dbReference type="Proteomes" id="UP001160148"/>
    </source>
</evidence>
<dbReference type="Proteomes" id="UP001160148">
    <property type="component" value="Unassembled WGS sequence"/>
</dbReference>
<feature type="region of interest" description="Disordered" evidence="1">
    <location>
        <begin position="284"/>
        <end position="305"/>
    </location>
</feature>
<evidence type="ECO:0000256" key="1">
    <source>
        <dbReference type="SAM" id="MobiDB-lite"/>
    </source>
</evidence>
<protein>
    <recommendedName>
        <fullName evidence="2">MADF domain-containing protein</fullName>
    </recommendedName>
</protein>
<feature type="region of interest" description="Disordered" evidence="1">
    <location>
        <begin position="149"/>
        <end position="196"/>
    </location>
</feature>
<dbReference type="SMART" id="SM00595">
    <property type="entry name" value="MADF"/>
    <property type="match status" value="1"/>
</dbReference>
<dbReference type="PANTHER" id="PTHR21505:SF15">
    <property type="entry name" value="RE18252P"/>
    <property type="match status" value="1"/>
</dbReference>
<feature type="compositionally biased region" description="Polar residues" evidence="1">
    <location>
        <begin position="149"/>
        <end position="158"/>
    </location>
</feature>
<dbReference type="EMBL" id="CARXXK010000001">
    <property type="protein sequence ID" value="CAI6346596.1"/>
    <property type="molecule type" value="Genomic_DNA"/>
</dbReference>
<evidence type="ECO:0000259" key="2">
    <source>
        <dbReference type="PROSITE" id="PS51029"/>
    </source>
</evidence>
<gene>
    <name evidence="3" type="ORF">MEUPH1_LOCUS3489</name>
</gene>
<keyword evidence="4" id="KW-1185">Reference proteome</keyword>
<dbReference type="AlphaFoldDB" id="A0AAV0VQU9"/>
<name>A0AAV0VQU9_9HEMI</name>
<dbReference type="Pfam" id="PF10545">
    <property type="entry name" value="MADF_DNA_bdg"/>
    <property type="match status" value="1"/>
</dbReference>
<feature type="domain" description="MADF" evidence="2">
    <location>
        <begin position="16"/>
        <end position="109"/>
    </location>
</feature>
<dbReference type="InterPro" id="IPR006578">
    <property type="entry name" value="MADF-dom"/>
</dbReference>
<proteinExistence type="predicted"/>
<accession>A0AAV0VQU9</accession>
<reference evidence="3 4" key="1">
    <citation type="submission" date="2023-01" db="EMBL/GenBank/DDBJ databases">
        <authorList>
            <person name="Whitehead M."/>
        </authorList>
    </citation>
    <scope>NUCLEOTIDE SEQUENCE [LARGE SCALE GENOMIC DNA]</scope>
</reference>
<dbReference type="PANTHER" id="PTHR21505">
    <property type="entry name" value="MADF DOMAIN-CONTAINING PROTEIN-RELATED"/>
    <property type="match status" value="1"/>
</dbReference>
<sequence length="321" mass="36631">MNKAKRRDWDTKTSLQLIDEFRLQEVLWNPTNQYYFSKNKKHDAWCHLAKQFDTDIEEVKLKIQSIQGSYRREKAKVKKSLGTGKGANEIFRSSWYGYDAMSFLKERDDPRPTINSENLQNEVEEASSDYSYSYYNDNLSLDISEIQGPSTQQLSPAQNEIVPPPSRKDSVDEIISPGNPNQPRKKNKKNSTNTIDHKIDEAFNILKRSASSFESNSSDECTTYGAHVANKIRSYPPHTRSIVQHYINNILFDADMGRYDYYSANPHILFQNPVPQTNLSSYNLNTHIDPSNHSSSNSVGTPTEFLSESTSSVLDLGSHLT</sequence>